<dbReference type="KEGG" id="phal:H9I45_03465"/>
<sequence>MENFLIYFFILIIVFILCYYILNRILKQRAISHSNKFIPKILKKTKLNFFFRENQQNWRVGVFQSKKEFLELDAHYIEQLNWIKFKNSNKELSIADPFLIKEKNLFYLFFEYENEKHLNKNADLAYATSNNGLDWSFQKKIIEEPFHQSFPNIFKEDGDYYMIPETYQANEVRLYKATEFPNKWNLNTILFQGKQFVDTVFLKKESLFYWITTDLETSNLLLFYSNGLKEKWIIHPSSPITSNNKNNRNAGAIIAENGKYYRVAQDGRAGYGSGINIYEILTINKNSYIEESVKEPLFYKSKGITKDAIHHISILNLEDKKLIAVDGANFAINGIKSKLKL</sequence>
<dbReference type="PANTHER" id="PTHR43772:SF2">
    <property type="entry name" value="PUTATIVE (AFU_ORTHOLOGUE AFUA_2G04480)-RELATED"/>
    <property type="match status" value="1"/>
</dbReference>
<proteinExistence type="predicted"/>
<organism evidence="5 6">
    <name type="scientific">Polaribacter haliotis</name>
    <dbReference type="NCBI Taxonomy" id="1888915"/>
    <lineage>
        <taxon>Bacteria</taxon>
        <taxon>Pseudomonadati</taxon>
        <taxon>Bacteroidota</taxon>
        <taxon>Flavobacteriia</taxon>
        <taxon>Flavobacteriales</taxon>
        <taxon>Flavobacteriaceae</taxon>
    </lineage>
</organism>
<feature type="transmembrane region" description="Helical" evidence="3">
    <location>
        <begin position="6"/>
        <end position="22"/>
    </location>
</feature>
<dbReference type="GO" id="GO:0045493">
    <property type="term" value="P:xylan catabolic process"/>
    <property type="evidence" value="ECO:0007669"/>
    <property type="project" value="UniProtKB-KW"/>
</dbReference>
<dbReference type="Proteomes" id="UP000516764">
    <property type="component" value="Chromosome"/>
</dbReference>
<dbReference type="Pfam" id="PF24793">
    <property type="entry name" value="GINT1_N"/>
    <property type="match status" value="1"/>
</dbReference>
<keyword evidence="6" id="KW-1185">Reference proteome</keyword>
<keyword evidence="3" id="KW-0812">Transmembrane</keyword>
<evidence type="ECO:0000313" key="5">
    <source>
        <dbReference type="EMBL" id="QOD61522.1"/>
    </source>
</evidence>
<evidence type="ECO:0000256" key="3">
    <source>
        <dbReference type="SAM" id="Phobius"/>
    </source>
</evidence>
<keyword evidence="1" id="KW-0624">Polysaccharide degradation</keyword>
<dbReference type="InterPro" id="IPR052176">
    <property type="entry name" value="Glycosyl_Hydrlase_43_Enz"/>
</dbReference>
<dbReference type="RefSeq" id="WP_088353329.1">
    <property type="nucleotide sequence ID" value="NZ_CP061813.1"/>
</dbReference>
<keyword evidence="1" id="KW-0858">Xylan degradation</keyword>
<evidence type="ECO:0000259" key="4">
    <source>
        <dbReference type="Pfam" id="PF24793"/>
    </source>
</evidence>
<evidence type="ECO:0000313" key="6">
    <source>
        <dbReference type="Proteomes" id="UP000516764"/>
    </source>
</evidence>
<dbReference type="EMBL" id="CP061813">
    <property type="protein sequence ID" value="QOD61522.1"/>
    <property type="molecule type" value="Genomic_DNA"/>
</dbReference>
<dbReference type="SUPFAM" id="SSF75005">
    <property type="entry name" value="Arabinanase/levansucrase/invertase"/>
    <property type="match status" value="1"/>
</dbReference>
<dbReference type="OrthoDB" id="3771157at2"/>
<feature type="domain" description="Glucosamine inositolphosphorylceramide transferase 1 N-terminal" evidence="4">
    <location>
        <begin position="94"/>
        <end position="325"/>
    </location>
</feature>
<accession>A0A7L8AHP7</accession>
<keyword evidence="3" id="KW-1133">Transmembrane helix</keyword>
<dbReference type="PANTHER" id="PTHR43772">
    <property type="entry name" value="ENDO-1,4-BETA-XYLANASE"/>
    <property type="match status" value="1"/>
</dbReference>
<name>A0A7L8AHP7_9FLAO</name>
<evidence type="ECO:0000256" key="2">
    <source>
        <dbReference type="ARBA" id="ARBA00023277"/>
    </source>
</evidence>
<evidence type="ECO:0000256" key="1">
    <source>
        <dbReference type="ARBA" id="ARBA00022651"/>
    </source>
</evidence>
<dbReference type="Gene3D" id="2.115.10.20">
    <property type="entry name" value="Glycosyl hydrolase domain, family 43"/>
    <property type="match status" value="1"/>
</dbReference>
<dbReference type="AlphaFoldDB" id="A0A7L8AHP7"/>
<dbReference type="InterPro" id="IPR056442">
    <property type="entry name" value="GINT1_N"/>
</dbReference>
<dbReference type="InterPro" id="IPR023296">
    <property type="entry name" value="Glyco_hydro_beta-prop_sf"/>
</dbReference>
<gene>
    <name evidence="5" type="ORF">H9I45_03465</name>
</gene>
<protein>
    <recommendedName>
        <fullName evidence="4">Glucosamine inositolphosphorylceramide transferase 1 N-terminal domain-containing protein</fullName>
    </recommendedName>
</protein>
<keyword evidence="2" id="KW-0119">Carbohydrate metabolism</keyword>
<keyword evidence="3" id="KW-0472">Membrane</keyword>
<reference evidence="5 6" key="1">
    <citation type="journal article" date="2016" name="Int. J. Syst. Evol. Microbiol.">
        <title>Polaribacter haliotis sp. nov., isolated from the gut of abalone Haliotis discus hannai.</title>
        <authorList>
            <person name="Kim Y.O."/>
            <person name="Park I.S."/>
            <person name="Park S."/>
            <person name="Nam B.H."/>
            <person name="Park J.M."/>
            <person name="Kim D.G."/>
            <person name="Yoon J.H."/>
        </authorList>
    </citation>
    <scope>NUCLEOTIDE SEQUENCE [LARGE SCALE GENOMIC DNA]</scope>
    <source>
        <strain evidence="5 6">KCTC 52418</strain>
    </source>
</reference>